<organism evidence="1 2">
    <name type="scientific">Dipteronia dyeriana</name>
    <dbReference type="NCBI Taxonomy" id="168575"/>
    <lineage>
        <taxon>Eukaryota</taxon>
        <taxon>Viridiplantae</taxon>
        <taxon>Streptophyta</taxon>
        <taxon>Embryophyta</taxon>
        <taxon>Tracheophyta</taxon>
        <taxon>Spermatophyta</taxon>
        <taxon>Magnoliopsida</taxon>
        <taxon>eudicotyledons</taxon>
        <taxon>Gunneridae</taxon>
        <taxon>Pentapetalae</taxon>
        <taxon>rosids</taxon>
        <taxon>malvids</taxon>
        <taxon>Sapindales</taxon>
        <taxon>Sapindaceae</taxon>
        <taxon>Hippocastanoideae</taxon>
        <taxon>Acereae</taxon>
        <taxon>Dipteronia</taxon>
    </lineage>
</organism>
<evidence type="ECO:0008006" key="3">
    <source>
        <dbReference type="Google" id="ProtNLM"/>
    </source>
</evidence>
<dbReference type="AlphaFoldDB" id="A0AAD9TGQ6"/>
<dbReference type="PANTHER" id="PTHR46890:SF48">
    <property type="entry name" value="RNA-DIRECTED DNA POLYMERASE"/>
    <property type="match status" value="1"/>
</dbReference>
<protein>
    <recommendedName>
        <fullName evidence="3">Reverse transcriptase domain-containing protein</fullName>
    </recommendedName>
</protein>
<evidence type="ECO:0000313" key="1">
    <source>
        <dbReference type="EMBL" id="KAK2635518.1"/>
    </source>
</evidence>
<evidence type="ECO:0000313" key="2">
    <source>
        <dbReference type="Proteomes" id="UP001280121"/>
    </source>
</evidence>
<dbReference type="InterPro" id="IPR052343">
    <property type="entry name" value="Retrotransposon-Effector_Assoc"/>
</dbReference>
<reference evidence="1" key="1">
    <citation type="journal article" date="2023" name="Plant J.">
        <title>Genome sequences and population genomics provide insights into the demographic history, inbreeding, and mutation load of two 'living fossil' tree species of Dipteronia.</title>
        <authorList>
            <person name="Feng Y."/>
            <person name="Comes H.P."/>
            <person name="Chen J."/>
            <person name="Zhu S."/>
            <person name="Lu R."/>
            <person name="Zhang X."/>
            <person name="Li P."/>
            <person name="Qiu J."/>
            <person name="Olsen K.M."/>
            <person name="Qiu Y."/>
        </authorList>
    </citation>
    <scope>NUCLEOTIDE SEQUENCE</scope>
    <source>
        <strain evidence="1">KIB01</strain>
    </source>
</reference>
<sequence>MPLEKEFNEDEVWLVVANYDGNKAPGSDGLNLNFIKTHWGEIKEDYMKFISEFHKDERIVKDLNRTFIALVPKVGKPETMKDFRPISLVGSLYKVLAKVLANRLRKVLDSIIGELQMAFVQNRQITDSFVIAE</sequence>
<name>A0AAD9TGQ6_9ROSI</name>
<accession>A0AAD9TGQ6</accession>
<dbReference type="PANTHER" id="PTHR46890">
    <property type="entry name" value="NON-LTR RETROLELEMENT REVERSE TRANSCRIPTASE-LIKE PROTEIN-RELATED"/>
    <property type="match status" value="1"/>
</dbReference>
<proteinExistence type="predicted"/>
<keyword evidence="2" id="KW-1185">Reference proteome</keyword>
<comment type="caution">
    <text evidence="1">The sequence shown here is derived from an EMBL/GenBank/DDBJ whole genome shotgun (WGS) entry which is preliminary data.</text>
</comment>
<dbReference type="EMBL" id="JANJYI010000009">
    <property type="protein sequence ID" value="KAK2635518.1"/>
    <property type="molecule type" value="Genomic_DNA"/>
</dbReference>
<gene>
    <name evidence="1" type="ORF">Ddye_030310</name>
</gene>
<dbReference type="Proteomes" id="UP001280121">
    <property type="component" value="Unassembled WGS sequence"/>
</dbReference>